<dbReference type="InterPro" id="IPR007080">
    <property type="entry name" value="RNA_pol_Rpb1_1"/>
</dbReference>
<dbReference type="EMBL" id="JAHLUX010000001">
    <property type="protein sequence ID" value="KAG7821662.1"/>
    <property type="molecule type" value="Genomic_DNA"/>
</dbReference>
<dbReference type="InterPro" id="IPR038120">
    <property type="entry name" value="Rpb1_funnel_sf"/>
</dbReference>
<sequence length="1463" mass="162375">MKETVVDFTPKCISGIEFGALSAAEIVAQSEVEVATRNLFDLDHGRAPVANGALDTKMGISSKSGECATCHGNLNTCHGHFGHIKLALPVFHVGYFKSIIQVLQTICKTCSAVLLDEASKRQFLSDLRRPGLDNLRRMKILKKLLDQAKKQRRCLRCGALNGVVKKAAAGAGPAALKIIHDTFRWVGKKGADEKLQWDEDFEDLFDENPDLEKFFKRCFDDLNPLKVLNLFKQVDPSDCELLGIDPSKGGRPEMYLWRYLPAPPVCIRPSVVMTDTNTSNEDDLTVKLTEIVWTSSMIRAGIEKGISINSLMEQWDYLQLAVAMYINSDSASPSALSGGTSTKSAKPIRGLCQRLKGKQGRFRGNLSGKRVDFSGRTVISPDPNLRIDEVAVPDRVAKVLTYPERVTRYNKAKLQALIINGPDVHPGANYLVKKHEDVKRNLRYGDRNKLAKQLAVGDVVERHIEDGDIVLFNRQPSLHRLSIMSHFAKIRPWRTFRLNECVCTPYNADFDGDEMNLHVPQTEEARAEAMNLMGVKNNLLTPKSGEPIIAATQDFITGSYLISNKDTFYDRATFTQMLAMMSDGALHVDIPPPAIFKPAFLWTGKQLFSLLIRPNRQSKVVINLDAKNKTFVPPPAGMPSEMSPNDGFVVIRNSQILSGVMDKSTLGDGKKHSVFYTILRDYGAEEAANAMNRMAKLCARYLGNRGFSIGINDVTPGENLKNRKEELVEMAYRKCDELITLFKTGKLETQPGCNEEQTLEAKIGGLLSKVREEVGEVCIKELDKSNAPLIMATCGSKGSTLNVSQMVAVVGQQIISGHRVPDGFQDRSLPHFLKNSKSPQSKGFVRNSFFSGLSPPEFLFHAISGREGLVDTAVKTAETGYTSRRLMKSMEDLSAGYDETVRNSSNGIVQFNYGGDGLDPFDMEGDARPVNFNRTWDHAFNVTLDHRERGLYPYEALRIADSVLQPLKDRLVRLDNLGRPVAGRDAERIEYVDRHDAERDFYSSIRAYIEAKCRSIAKLREQRGLDPLLEEPAARPVSDPERERVVTQLAKVSESMIREFLRLCLHKYLKAKVEPGTAVGAIGAHSIGEPGTQMTLKTFHFAGVASMNVTLGVPRIKEIINASKVISTPIINAVLVNDEDERAARVVKGRVEKTILEDVAFFIEDVYKENQAFLQVKIDLHTIERLQLELTIDQIATAIVDAPKLKISRGDVAVVGKNRIQVFVSETGADTGKTPRTASSRESSVVKDADERERLERTSLFFRMQQLKRVLTKVVVKGLPDISRAVINVKDDGRKELLVEGYGLKAVMATDGVVAHRTKTNHVLEIFDVLGIEAARASIISEIDYTMGSHGMAVDPRHIQLLGDVMTYKGEVLGITRFGLAKMRDSVLQLASFEKTTDHLFDAAFYMKKDLVEGVSERIILGQTMNIGTGAFKLAAQSKVDPGKLRKKETLFEDLCAPVAVAV</sequence>
<proteinExistence type="inferred from homology"/>
<evidence type="ECO:0000256" key="14">
    <source>
        <dbReference type="RuleBase" id="RU004279"/>
    </source>
</evidence>
<comment type="similarity">
    <text evidence="2 14">Belongs to the RNA polymerase beta' chain family.</text>
</comment>
<comment type="catalytic activity">
    <reaction evidence="12 14">
        <text>RNA(n) + a ribonucleoside 5'-triphosphate = RNA(n+1) + diphosphate</text>
        <dbReference type="Rhea" id="RHEA:21248"/>
        <dbReference type="Rhea" id="RHEA-COMP:14527"/>
        <dbReference type="Rhea" id="RHEA-COMP:17342"/>
        <dbReference type="ChEBI" id="CHEBI:33019"/>
        <dbReference type="ChEBI" id="CHEBI:61557"/>
        <dbReference type="ChEBI" id="CHEBI:140395"/>
        <dbReference type="EC" id="2.7.7.6"/>
    </reaction>
</comment>
<name>A0AAN6I7J8_PICAN</name>
<keyword evidence="20" id="KW-1185">Reference proteome</keyword>
<dbReference type="GO" id="GO:0003899">
    <property type="term" value="F:DNA-directed RNA polymerase activity"/>
    <property type="evidence" value="ECO:0007669"/>
    <property type="project" value="UniProtKB-EC"/>
</dbReference>
<evidence type="ECO:0000256" key="7">
    <source>
        <dbReference type="ARBA" id="ARBA00022723"/>
    </source>
</evidence>
<dbReference type="NCBIfam" id="NF006336">
    <property type="entry name" value="PRK08566.1"/>
    <property type="match status" value="1"/>
</dbReference>
<gene>
    <name evidence="17" type="ORF">KL928_000137</name>
    <name evidence="18" type="ORF">KL940_004486</name>
</gene>
<dbReference type="Gene3D" id="4.10.860.120">
    <property type="entry name" value="RNA polymerase II, clamp domain"/>
    <property type="match status" value="1"/>
</dbReference>
<evidence type="ECO:0000256" key="10">
    <source>
        <dbReference type="ARBA" id="ARBA00023163"/>
    </source>
</evidence>
<dbReference type="InterPro" id="IPR006592">
    <property type="entry name" value="RNA_pol_N"/>
</dbReference>
<dbReference type="EMBL" id="JAHLVD010000014">
    <property type="protein sequence ID" value="KAG7846202.1"/>
    <property type="molecule type" value="Genomic_DNA"/>
</dbReference>
<dbReference type="Proteomes" id="UP001197328">
    <property type="component" value="Unassembled WGS sequence"/>
</dbReference>
<dbReference type="Gene3D" id="6.20.50.80">
    <property type="match status" value="1"/>
</dbReference>
<dbReference type="RefSeq" id="XP_043062032.1">
    <property type="nucleotide sequence ID" value="XM_043201727.1"/>
</dbReference>
<dbReference type="Pfam" id="PF00623">
    <property type="entry name" value="RNA_pol_Rpb1_2"/>
    <property type="match status" value="1"/>
</dbReference>
<keyword evidence="10 14" id="KW-0804">Transcription</keyword>
<dbReference type="Gene3D" id="6.10.250.2940">
    <property type="match status" value="1"/>
</dbReference>
<dbReference type="InterPro" id="IPR007066">
    <property type="entry name" value="RNA_pol_Rpb1_3"/>
</dbReference>
<dbReference type="CDD" id="cd02583">
    <property type="entry name" value="RNAP_III_RPC1_N"/>
    <property type="match status" value="1"/>
</dbReference>
<evidence type="ECO:0000313" key="20">
    <source>
        <dbReference type="Proteomes" id="UP001197328"/>
    </source>
</evidence>
<dbReference type="GeneID" id="66124188"/>
<evidence type="ECO:0000256" key="13">
    <source>
        <dbReference type="ARBA" id="ARBA00058108"/>
    </source>
</evidence>
<evidence type="ECO:0000256" key="1">
    <source>
        <dbReference type="ARBA" id="ARBA00004123"/>
    </source>
</evidence>
<feature type="region of interest" description="Disordered" evidence="15">
    <location>
        <begin position="1230"/>
        <end position="1249"/>
    </location>
</feature>
<evidence type="ECO:0000256" key="11">
    <source>
        <dbReference type="ARBA" id="ARBA00023242"/>
    </source>
</evidence>
<dbReference type="EC" id="2.7.7.6" evidence="14"/>
<keyword evidence="4 14" id="KW-0240">DNA-directed RNA polymerase</keyword>
<dbReference type="Gene3D" id="1.10.132.30">
    <property type="match status" value="1"/>
</dbReference>
<dbReference type="InterPro" id="IPR000722">
    <property type="entry name" value="RNA_pol_asu"/>
</dbReference>
<evidence type="ECO:0000313" key="18">
    <source>
        <dbReference type="EMBL" id="KAG7846202.1"/>
    </source>
</evidence>
<evidence type="ECO:0000256" key="3">
    <source>
        <dbReference type="ARBA" id="ARBA00011206"/>
    </source>
</evidence>
<dbReference type="InterPro" id="IPR007083">
    <property type="entry name" value="RNA_pol_Rpb1_4"/>
</dbReference>
<dbReference type="GO" id="GO:0000428">
    <property type="term" value="C:DNA-directed RNA polymerase complex"/>
    <property type="evidence" value="ECO:0007669"/>
    <property type="project" value="UniProtKB-KW"/>
</dbReference>
<dbReference type="InterPro" id="IPR044893">
    <property type="entry name" value="RNA_pol_Rpb1_clamp_domain"/>
</dbReference>
<comment type="caution">
    <text evidence="17">The sequence shown here is derived from an EMBL/GenBank/DDBJ whole genome shotgun (WGS) entry which is preliminary data.</text>
</comment>
<feature type="domain" description="RNA polymerase N-terminal" evidence="16">
    <location>
        <begin position="253"/>
        <end position="563"/>
    </location>
</feature>
<dbReference type="Pfam" id="PF04983">
    <property type="entry name" value="RNA_pol_Rpb1_3"/>
    <property type="match status" value="1"/>
</dbReference>
<dbReference type="SUPFAM" id="SSF64484">
    <property type="entry name" value="beta and beta-prime subunits of DNA dependent RNA-polymerase"/>
    <property type="match status" value="1"/>
</dbReference>
<keyword evidence="11" id="KW-0539">Nucleus</keyword>
<dbReference type="Proteomes" id="UP001196530">
    <property type="component" value="Unassembled WGS sequence"/>
</dbReference>
<dbReference type="SMART" id="SM00663">
    <property type="entry name" value="RPOLA_N"/>
    <property type="match status" value="1"/>
</dbReference>
<dbReference type="GO" id="GO:0006352">
    <property type="term" value="P:DNA-templated transcription initiation"/>
    <property type="evidence" value="ECO:0007669"/>
    <property type="project" value="UniProtKB-ARBA"/>
</dbReference>
<dbReference type="Pfam" id="PF04997">
    <property type="entry name" value="RNA_pol_Rpb1_1"/>
    <property type="match status" value="1"/>
</dbReference>
<evidence type="ECO:0000256" key="9">
    <source>
        <dbReference type="ARBA" id="ARBA00022842"/>
    </source>
</evidence>
<comment type="subcellular location">
    <subcellularLocation>
        <location evidence="1">Nucleus</location>
    </subcellularLocation>
</comment>
<comment type="subunit">
    <text evidence="3">Component of the RNA polymerase III (Pol III) complex consisting of 17 subunits.</text>
</comment>
<keyword evidence="8" id="KW-0862">Zinc</keyword>
<dbReference type="PANTHER" id="PTHR48446:SF1">
    <property type="entry name" value="DNA-DIRECTED RNA POLYMERASE SUBUNIT BETA' N-TERMINAL SECTION"/>
    <property type="match status" value="1"/>
</dbReference>
<accession>A0AAN6I7J8</accession>
<dbReference type="CDD" id="cd02736">
    <property type="entry name" value="RNAP_III_Rpc1_C"/>
    <property type="match status" value="1"/>
</dbReference>
<dbReference type="PANTHER" id="PTHR48446">
    <property type="entry name" value="DNA-DIRECTED RNA POLYMERASE SUBUNIT BETA' N-TERMINAL SECTION"/>
    <property type="match status" value="1"/>
</dbReference>
<dbReference type="InterPro" id="IPR015700">
    <property type="entry name" value="RPC1"/>
</dbReference>
<dbReference type="GO" id="GO:0046872">
    <property type="term" value="F:metal ion binding"/>
    <property type="evidence" value="ECO:0007669"/>
    <property type="project" value="UniProtKB-KW"/>
</dbReference>
<dbReference type="FunFam" id="1.10.274.100:FF:000005">
    <property type="entry name" value="DNA-directed RNA polymerase subunit"/>
    <property type="match status" value="1"/>
</dbReference>
<comment type="function">
    <text evidence="13">DNA-dependent RNA polymerase catalyzes the transcription of DNA into RNA using the four ribonucleoside triphosphates as substrates. Largest and catalytic core component of RNA polymerase III which synthesizes small RNAs, such as 5S rRNA and tRNAs. Forms the polymerase active center together with the second largest subunit. A single-stranded DNA template strand of the promoter is positioned within the central active site cleft of Pol III. A bridging helix emanates from RPC1 and crosses the cleft near the catalytic site and is thought to promote translocation of Pol III by acting as a ratchet that moves the RNA-DNA hybrid through the active site by switching from straight to bent conformations at each step of nucleotide addition.</text>
</comment>
<dbReference type="FunFam" id="3.30.1490.180:FF:000002">
    <property type="entry name" value="DNA-directed RNA polymerase subunit"/>
    <property type="match status" value="1"/>
</dbReference>
<evidence type="ECO:0000313" key="19">
    <source>
        <dbReference type="Proteomes" id="UP001196530"/>
    </source>
</evidence>
<dbReference type="FunFam" id="4.10.860.120:FF:000004">
    <property type="entry name" value="DNA-directed RNA polymerase subunit"/>
    <property type="match status" value="1"/>
</dbReference>
<organism evidence="17 19">
    <name type="scientific">Pichia angusta</name>
    <name type="common">Yeast</name>
    <name type="synonym">Hansenula polymorpha</name>
    <dbReference type="NCBI Taxonomy" id="870730"/>
    <lineage>
        <taxon>Eukaryota</taxon>
        <taxon>Fungi</taxon>
        <taxon>Dikarya</taxon>
        <taxon>Ascomycota</taxon>
        <taxon>Saccharomycotina</taxon>
        <taxon>Pichiomycetes</taxon>
        <taxon>Pichiales</taxon>
        <taxon>Pichiaceae</taxon>
        <taxon>Ogataea</taxon>
    </lineage>
</organism>
<dbReference type="InterPro" id="IPR035697">
    <property type="entry name" value="RNAP_III_RPC1_N"/>
</dbReference>
<dbReference type="GO" id="GO:0005634">
    <property type="term" value="C:nucleus"/>
    <property type="evidence" value="ECO:0007669"/>
    <property type="project" value="UniProtKB-SubCell"/>
</dbReference>
<dbReference type="FunFam" id="1.10.132.30:FF:000001">
    <property type="entry name" value="DNA-directed RNA polymerase subunit"/>
    <property type="match status" value="1"/>
</dbReference>
<evidence type="ECO:0000259" key="16">
    <source>
        <dbReference type="SMART" id="SM00663"/>
    </source>
</evidence>
<dbReference type="Pfam" id="PF04998">
    <property type="entry name" value="RNA_pol_Rpb1_5"/>
    <property type="match status" value="1"/>
</dbReference>
<evidence type="ECO:0000313" key="17">
    <source>
        <dbReference type="EMBL" id="KAG7821662.1"/>
    </source>
</evidence>
<evidence type="ECO:0000256" key="8">
    <source>
        <dbReference type="ARBA" id="ARBA00022833"/>
    </source>
</evidence>
<evidence type="ECO:0000256" key="5">
    <source>
        <dbReference type="ARBA" id="ARBA00022679"/>
    </source>
</evidence>
<evidence type="ECO:0000256" key="4">
    <source>
        <dbReference type="ARBA" id="ARBA00022478"/>
    </source>
</evidence>
<keyword evidence="5 14" id="KW-0808">Transferase</keyword>
<dbReference type="FunFam" id="1.10.150.390:FF:000004">
    <property type="entry name" value="DNA-directed RNA polymerase subunit"/>
    <property type="match status" value="1"/>
</dbReference>
<dbReference type="Gene3D" id="1.10.274.100">
    <property type="entry name" value="RNA polymerase Rpb1, domain 3"/>
    <property type="match status" value="1"/>
</dbReference>
<dbReference type="Gene3D" id="1.10.150.390">
    <property type="match status" value="1"/>
</dbReference>
<evidence type="ECO:0000256" key="6">
    <source>
        <dbReference type="ARBA" id="ARBA00022695"/>
    </source>
</evidence>
<keyword evidence="7" id="KW-0479">Metal-binding</keyword>
<dbReference type="FunFam" id="2.40.40.20:FF:000019">
    <property type="entry name" value="DNA-directed RNA polymerase II subunit RPB1"/>
    <property type="match status" value="1"/>
</dbReference>
<dbReference type="InterPro" id="IPR007081">
    <property type="entry name" value="RNA_pol_Rpb1_5"/>
</dbReference>
<dbReference type="GO" id="GO:0003677">
    <property type="term" value="F:DNA binding"/>
    <property type="evidence" value="ECO:0007669"/>
    <property type="project" value="InterPro"/>
</dbReference>
<keyword evidence="9" id="KW-0460">Magnesium</keyword>
<dbReference type="Gene3D" id="2.40.40.20">
    <property type="match status" value="1"/>
</dbReference>
<dbReference type="Gene3D" id="3.30.1490.180">
    <property type="entry name" value="RNA polymerase ii"/>
    <property type="match status" value="1"/>
</dbReference>
<evidence type="ECO:0000256" key="15">
    <source>
        <dbReference type="SAM" id="MobiDB-lite"/>
    </source>
</evidence>
<reference evidence="17 20" key="1">
    <citation type="journal article" date="2021" name="G3 (Bethesda)">
        <title>Genomic diversity, chromosomal rearrangements, and interspecies hybridization in the ogataea polymorpha species complex.</title>
        <authorList>
            <person name="Hanson S.J."/>
            <person name="Cinneide E.O."/>
            <person name="Salzberg L.I."/>
            <person name="Wolfe K.H."/>
            <person name="McGowan J."/>
            <person name="Fitzpatrick D.A."/>
            <person name="Matlin K."/>
        </authorList>
    </citation>
    <scope>NUCLEOTIDE SEQUENCE</scope>
    <source>
        <strain evidence="18">51-138</strain>
        <strain evidence="17">61-244</strain>
    </source>
</reference>
<dbReference type="InterPro" id="IPR042102">
    <property type="entry name" value="RNA_pol_Rpb1_3_sf"/>
</dbReference>
<protein>
    <recommendedName>
        <fullName evidence="14">DNA-directed RNA polymerase subunit</fullName>
        <ecNumber evidence="14">2.7.7.6</ecNumber>
    </recommendedName>
</protein>
<evidence type="ECO:0000256" key="12">
    <source>
        <dbReference type="ARBA" id="ARBA00048552"/>
    </source>
</evidence>
<keyword evidence="6 14" id="KW-0548">Nucleotidyltransferase</keyword>
<feature type="compositionally biased region" description="Polar residues" evidence="15">
    <location>
        <begin position="1234"/>
        <end position="1243"/>
    </location>
</feature>
<dbReference type="InterPro" id="IPR035698">
    <property type="entry name" value="RNAP_III_Rpc1_C"/>
</dbReference>
<dbReference type="Pfam" id="PF05000">
    <property type="entry name" value="RNA_pol_Rpb1_4"/>
    <property type="match status" value="1"/>
</dbReference>
<evidence type="ECO:0000256" key="2">
    <source>
        <dbReference type="ARBA" id="ARBA00006460"/>
    </source>
</evidence>